<gene>
    <name evidence="2" type="ORF">AK812_SmicGene37983</name>
</gene>
<reference evidence="2 3" key="1">
    <citation type="submission" date="2016-02" db="EMBL/GenBank/DDBJ databases">
        <title>Genome analysis of coral dinoflagellate symbionts highlights evolutionary adaptations to a symbiotic lifestyle.</title>
        <authorList>
            <person name="Aranda M."/>
            <person name="Li Y."/>
            <person name="Liew Y.J."/>
            <person name="Baumgarten S."/>
            <person name="Simakov O."/>
            <person name="Wilson M."/>
            <person name="Piel J."/>
            <person name="Ashoor H."/>
            <person name="Bougouffa S."/>
            <person name="Bajic V.B."/>
            <person name="Ryu T."/>
            <person name="Ravasi T."/>
            <person name="Bayer T."/>
            <person name="Micklem G."/>
            <person name="Kim H."/>
            <person name="Bhak J."/>
            <person name="Lajeunesse T.C."/>
            <person name="Voolstra C.R."/>
        </authorList>
    </citation>
    <scope>NUCLEOTIDE SEQUENCE [LARGE SCALE GENOMIC DNA]</scope>
    <source>
        <strain evidence="2 3">CCMP2467</strain>
    </source>
</reference>
<dbReference type="AlphaFoldDB" id="A0A1Q9CEZ9"/>
<evidence type="ECO:0000313" key="2">
    <source>
        <dbReference type="EMBL" id="OLP81476.1"/>
    </source>
</evidence>
<accession>A0A1Q9CEZ9</accession>
<keyword evidence="3" id="KW-1185">Reference proteome</keyword>
<protein>
    <submittedName>
        <fullName evidence="2">Uncharacterized protein</fullName>
    </submittedName>
</protein>
<name>A0A1Q9CEZ9_SYMMI</name>
<dbReference type="Proteomes" id="UP000186817">
    <property type="component" value="Unassembled WGS sequence"/>
</dbReference>
<feature type="region of interest" description="Disordered" evidence="1">
    <location>
        <begin position="117"/>
        <end position="144"/>
    </location>
</feature>
<sequence>MRFVCCCWRACPKMNVPVFGSRTANRSGGPLNTVSAFWDDEFEDVVTGAGHQLLPPLLLSSVASPVGPDSTAVMNAVCAAAQAAASAAAAAAAVLPVAAAGSFPLAPADTAEGWLRLPSSPVHASPRTPPRQRPGKVDRDSKSPTILSLASALTSAQTPPPVEPRKRAPSRLNIAAHLLEAPSKPSALPQLRADAPSFVPGAEVC</sequence>
<evidence type="ECO:0000256" key="1">
    <source>
        <dbReference type="SAM" id="MobiDB-lite"/>
    </source>
</evidence>
<evidence type="ECO:0000313" key="3">
    <source>
        <dbReference type="Proteomes" id="UP000186817"/>
    </source>
</evidence>
<dbReference type="EMBL" id="LSRX01001277">
    <property type="protein sequence ID" value="OLP81476.1"/>
    <property type="molecule type" value="Genomic_DNA"/>
</dbReference>
<comment type="caution">
    <text evidence="2">The sequence shown here is derived from an EMBL/GenBank/DDBJ whole genome shotgun (WGS) entry which is preliminary data.</text>
</comment>
<proteinExistence type="predicted"/>
<dbReference type="OrthoDB" id="435228at2759"/>
<organism evidence="2 3">
    <name type="scientific">Symbiodinium microadriaticum</name>
    <name type="common">Dinoflagellate</name>
    <name type="synonym">Zooxanthella microadriatica</name>
    <dbReference type="NCBI Taxonomy" id="2951"/>
    <lineage>
        <taxon>Eukaryota</taxon>
        <taxon>Sar</taxon>
        <taxon>Alveolata</taxon>
        <taxon>Dinophyceae</taxon>
        <taxon>Suessiales</taxon>
        <taxon>Symbiodiniaceae</taxon>
        <taxon>Symbiodinium</taxon>
    </lineage>
</organism>
<feature type="region of interest" description="Disordered" evidence="1">
    <location>
        <begin position="152"/>
        <end position="171"/>
    </location>
</feature>